<proteinExistence type="predicted"/>
<comment type="caution">
    <text evidence="1">The sequence shown here is derived from an EMBL/GenBank/DDBJ whole genome shotgun (WGS) entry which is preliminary data.</text>
</comment>
<evidence type="ECO:0000313" key="2">
    <source>
        <dbReference type="Proteomes" id="UP001234297"/>
    </source>
</evidence>
<dbReference type="Proteomes" id="UP001234297">
    <property type="component" value="Chromosome 5"/>
</dbReference>
<keyword evidence="2" id="KW-1185">Reference proteome</keyword>
<protein>
    <submittedName>
        <fullName evidence="1">Uncharacterized protein</fullName>
    </submittedName>
</protein>
<sequence length="143" mass="15631">MASEKYPAAIFAFIWVISVSCNLLSSSSSSEADALFQWKSTLQSHSLNSWSLTNGTNTSPCSWIGISCNDVGKVVEISLPNASLQVELNFFRSSRSCGFSNGASSCMFTGGFLYRLTSEDVPQSLLHANQLLRSLSTRLGYFY</sequence>
<evidence type="ECO:0000313" key="1">
    <source>
        <dbReference type="EMBL" id="KAJ8639143.1"/>
    </source>
</evidence>
<accession>A0ACC2M0H8</accession>
<name>A0ACC2M0H8_PERAE</name>
<organism evidence="1 2">
    <name type="scientific">Persea americana</name>
    <name type="common">Avocado</name>
    <dbReference type="NCBI Taxonomy" id="3435"/>
    <lineage>
        <taxon>Eukaryota</taxon>
        <taxon>Viridiplantae</taxon>
        <taxon>Streptophyta</taxon>
        <taxon>Embryophyta</taxon>
        <taxon>Tracheophyta</taxon>
        <taxon>Spermatophyta</taxon>
        <taxon>Magnoliopsida</taxon>
        <taxon>Magnoliidae</taxon>
        <taxon>Laurales</taxon>
        <taxon>Lauraceae</taxon>
        <taxon>Persea</taxon>
    </lineage>
</organism>
<reference evidence="1 2" key="1">
    <citation type="journal article" date="2022" name="Hortic Res">
        <title>A haplotype resolved chromosomal level avocado genome allows analysis of novel avocado genes.</title>
        <authorList>
            <person name="Nath O."/>
            <person name="Fletcher S.J."/>
            <person name="Hayward A."/>
            <person name="Shaw L.M."/>
            <person name="Masouleh A.K."/>
            <person name="Furtado A."/>
            <person name="Henry R.J."/>
            <person name="Mitter N."/>
        </authorList>
    </citation>
    <scope>NUCLEOTIDE SEQUENCE [LARGE SCALE GENOMIC DNA]</scope>
    <source>
        <strain evidence="2">cv. Hass</strain>
    </source>
</reference>
<gene>
    <name evidence="1" type="ORF">MRB53_015837</name>
</gene>
<dbReference type="EMBL" id="CM056813">
    <property type="protein sequence ID" value="KAJ8639143.1"/>
    <property type="molecule type" value="Genomic_DNA"/>
</dbReference>